<sequence length="336" mass="36355">MTHRGVLIGCGFFARNHMEAWTRQAGVKIVGVCDTDPAKAEAFAAAYGAEAGTDAAEMLARLRPDFVDIATTVGSHRALVELAARHARLVICQKPFAETLDDGAAMVAACAERGVVLTVHENFRWQRPIREMKARMDGLGKPRFLRLSFRHGYDIYANQPYLAEVPDLALTDVGLHLFDMARHLMGDVVRVACEVQRRNPAVKGEDAFTALLRHASGAVSSVECSFHSVLEPDPFPQSLALLEGDEGSLELTQGYAMRLHKGGRVESFDTEPACPDWGAKPWHLIQDSVVAFQAHVAAVLDGRAEAAPSGAHNLGTLRLTLAAIRAGQTGQTVDLA</sequence>
<evidence type="ECO:0000259" key="2">
    <source>
        <dbReference type="Pfam" id="PF22725"/>
    </source>
</evidence>
<accession>A0A842I653</accession>
<dbReference type="PANTHER" id="PTHR43708:SF8">
    <property type="entry name" value="OXIDOREDUCTASE"/>
    <property type="match status" value="1"/>
</dbReference>
<dbReference type="InterPro" id="IPR055170">
    <property type="entry name" value="GFO_IDH_MocA-like_dom"/>
</dbReference>
<feature type="domain" description="Gfo/Idh/MocA-like oxidoreductase N-terminal" evidence="1">
    <location>
        <begin position="6"/>
        <end position="119"/>
    </location>
</feature>
<dbReference type="PANTHER" id="PTHR43708">
    <property type="entry name" value="CONSERVED EXPRESSED OXIDOREDUCTASE (EUROFUNG)"/>
    <property type="match status" value="1"/>
</dbReference>
<dbReference type="Pfam" id="PF01408">
    <property type="entry name" value="GFO_IDH_MocA"/>
    <property type="match status" value="1"/>
</dbReference>
<comment type="caution">
    <text evidence="3">The sequence shown here is derived from an EMBL/GenBank/DDBJ whole genome shotgun (WGS) entry which is preliminary data.</text>
</comment>
<dbReference type="InterPro" id="IPR000683">
    <property type="entry name" value="Gfo/Idh/MocA-like_OxRdtase_N"/>
</dbReference>
<dbReference type="Pfam" id="PF22725">
    <property type="entry name" value="GFO_IDH_MocA_C3"/>
    <property type="match status" value="1"/>
</dbReference>
<feature type="domain" description="GFO/IDH/MocA-like oxidoreductase" evidence="2">
    <location>
        <begin position="138"/>
        <end position="249"/>
    </location>
</feature>
<name>A0A842I653_9RHOB</name>
<proteinExistence type="predicted"/>
<dbReference type="GO" id="GO:0000166">
    <property type="term" value="F:nucleotide binding"/>
    <property type="evidence" value="ECO:0007669"/>
    <property type="project" value="InterPro"/>
</dbReference>
<dbReference type="InterPro" id="IPR051317">
    <property type="entry name" value="Gfo/Idh/MocA_oxidoreduct"/>
</dbReference>
<organism evidence="3 4">
    <name type="scientific">Paragemmobacter straminiformis</name>
    <dbReference type="NCBI Taxonomy" id="2045119"/>
    <lineage>
        <taxon>Bacteria</taxon>
        <taxon>Pseudomonadati</taxon>
        <taxon>Pseudomonadota</taxon>
        <taxon>Alphaproteobacteria</taxon>
        <taxon>Rhodobacterales</taxon>
        <taxon>Paracoccaceae</taxon>
        <taxon>Paragemmobacter</taxon>
    </lineage>
</organism>
<dbReference type="InterPro" id="IPR036291">
    <property type="entry name" value="NAD(P)-bd_dom_sf"/>
</dbReference>
<reference evidence="3 4" key="1">
    <citation type="journal article" date="2017" name="Int. J. Syst. Evol. Microbiol.">
        <title>Gemmobacter straminiformis sp. nov., isolated from an artificial fountain.</title>
        <authorList>
            <person name="Kang J.Y."/>
            <person name="Kim M.J."/>
            <person name="Chun J."/>
            <person name="Son K.P."/>
            <person name="Jahng K.Y."/>
        </authorList>
    </citation>
    <scope>NUCLEOTIDE SEQUENCE [LARGE SCALE GENOMIC DNA]</scope>
    <source>
        <strain evidence="3 4">CAM-8</strain>
    </source>
</reference>
<keyword evidence="4" id="KW-1185">Reference proteome</keyword>
<evidence type="ECO:0000313" key="3">
    <source>
        <dbReference type="EMBL" id="MBC2834428.1"/>
    </source>
</evidence>
<dbReference type="SUPFAM" id="SSF55347">
    <property type="entry name" value="Glyceraldehyde-3-phosphate dehydrogenase-like, C-terminal domain"/>
    <property type="match status" value="1"/>
</dbReference>
<dbReference type="AlphaFoldDB" id="A0A842I653"/>
<evidence type="ECO:0000259" key="1">
    <source>
        <dbReference type="Pfam" id="PF01408"/>
    </source>
</evidence>
<dbReference type="RefSeq" id="WP_185796030.1">
    <property type="nucleotide sequence ID" value="NZ_JACLQD010000001.1"/>
</dbReference>
<dbReference type="EMBL" id="JACLQD010000001">
    <property type="protein sequence ID" value="MBC2834428.1"/>
    <property type="molecule type" value="Genomic_DNA"/>
</dbReference>
<gene>
    <name evidence="3" type="ORF">H7F16_02855</name>
</gene>
<dbReference type="Gene3D" id="3.30.360.10">
    <property type="entry name" value="Dihydrodipicolinate Reductase, domain 2"/>
    <property type="match status" value="1"/>
</dbReference>
<dbReference type="Gene3D" id="3.40.50.720">
    <property type="entry name" value="NAD(P)-binding Rossmann-like Domain"/>
    <property type="match status" value="1"/>
</dbReference>
<dbReference type="Proteomes" id="UP000555411">
    <property type="component" value="Unassembled WGS sequence"/>
</dbReference>
<evidence type="ECO:0000313" key="4">
    <source>
        <dbReference type="Proteomes" id="UP000555411"/>
    </source>
</evidence>
<protein>
    <submittedName>
        <fullName evidence="3">Gfo/Idh/MocA family oxidoreductase</fullName>
    </submittedName>
</protein>
<dbReference type="SUPFAM" id="SSF51735">
    <property type="entry name" value="NAD(P)-binding Rossmann-fold domains"/>
    <property type="match status" value="1"/>
</dbReference>